<dbReference type="Pfam" id="PF00391">
    <property type="entry name" value="PEP-utilizers"/>
    <property type="match status" value="1"/>
</dbReference>
<sequence length="304" mass="31633">MADSLPGMSGLGVSPGRTAGPVVRMAGPPVLPPPRPAPDTDMEVAAVSNALDAVVAELRRRAHDARDGDAAEILDARSLPMPGVPAPGYPYVLLAEDLSPADTAGLGGQVLALVTEKGGPTSHTAILARGRGLPAVVACPGVLDLPDGTVVSVDGTTGEIGIGLTPEAAEQVRARAREERARLAASAGPGQTAGQPAHLRRFTRRPAQHRSRRDRGSFRAGDSSCRQSGGAVMTETETFRLLAWTWDVSAAKRYAANRAPNGQLLPRNWTALLALMVIDEDHAETVNLVEPLIGVCPVIGVSRS</sequence>
<evidence type="ECO:0000256" key="2">
    <source>
        <dbReference type="ARBA" id="ARBA00033235"/>
    </source>
</evidence>
<dbReference type="RefSeq" id="WP_241563957.1">
    <property type="nucleotide sequence ID" value="NZ_SAUN01000001.1"/>
</dbReference>
<evidence type="ECO:0000256" key="1">
    <source>
        <dbReference type="ARBA" id="ARBA00016544"/>
    </source>
</evidence>
<dbReference type="InterPro" id="IPR050499">
    <property type="entry name" value="PEP-utilizing_PTS_enzyme"/>
</dbReference>
<keyword evidence="7" id="KW-1185">Reference proteome</keyword>
<dbReference type="AlphaFoldDB" id="A0A438M1P5"/>
<dbReference type="Proteomes" id="UP000284824">
    <property type="component" value="Unassembled WGS sequence"/>
</dbReference>
<evidence type="ECO:0000313" key="7">
    <source>
        <dbReference type="Proteomes" id="UP000284824"/>
    </source>
</evidence>
<dbReference type="PROSITE" id="PS00370">
    <property type="entry name" value="PEP_ENZYMES_PHOS_SITE"/>
    <property type="match status" value="1"/>
</dbReference>
<dbReference type="Pfam" id="PF05524">
    <property type="entry name" value="PEP-utilisers_N"/>
    <property type="match status" value="1"/>
</dbReference>
<feature type="compositionally biased region" description="Basic residues" evidence="3">
    <location>
        <begin position="198"/>
        <end position="213"/>
    </location>
</feature>
<evidence type="ECO:0000259" key="5">
    <source>
        <dbReference type="Pfam" id="PF05524"/>
    </source>
</evidence>
<dbReference type="InterPro" id="IPR008279">
    <property type="entry name" value="PEP-util_enz_mobile_dom"/>
</dbReference>
<gene>
    <name evidence="6" type="ORF">EDD27_2107</name>
</gene>
<feature type="domain" description="Phosphotransferase system enzyme I N-terminal" evidence="5">
    <location>
        <begin position="10"/>
        <end position="77"/>
    </location>
</feature>
<evidence type="ECO:0000259" key="4">
    <source>
        <dbReference type="Pfam" id="PF00391"/>
    </source>
</evidence>
<feature type="region of interest" description="Disordered" evidence="3">
    <location>
        <begin position="176"/>
        <end position="230"/>
    </location>
</feature>
<name>A0A438M1P5_9ACTN</name>
<dbReference type="InterPro" id="IPR018274">
    <property type="entry name" value="PEP_util_AS"/>
</dbReference>
<accession>A0A438M1P5</accession>
<organism evidence="6 7">
    <name type="scientific">Nonomuraea polychroma</name>
    <dbReference type="NCBI Taxonomy" id="46176"/>
    <lineage>
        <taxon>Bacteria</taxon>
        <taxon>Bacillati</taxon>
        <taxon>Actinomycetota</taxon>
        <taxon>Actinomycetes</taxon>
        <taxon>Streptosporangiales</taxon>
        <taxon>Streptosporangiaceae</taxon>
        <taxon>Nonomuraea</taxon>
    </lineage>
</organism>
<reference evidence="6 7" key="1">
    <citation type="submission" date="2019-01" db="EMBL/GenBank/DDBJ databases">
        <title>Sequencing the genomes of 1000 actinobacteria strains.</title>
        <authorList>
            <person name="Klenk H.-P."/>
        </authorList>
    </citation>
    <scope>NUCLEOTIDE SEQUENCE [LARGE SCALE GENOMIC DNA]</scope>
    <source>
        <strain evidence="6 7">DSM 43925</strain>
    </source>
</reference>
<comment type="caution">
    <text evidence="6">The sequence shown here is derived from an EMBL/GenBank/DDBJ whole genome shotgun (WGS) entry which is preliminary data.</text>
</comment>
<proteinExistence type="predicted"/>
<dbReference type="GO" id="GO:0009401">
    <property type="term" value="P:phosphoenolpyruvate-dependent sugar phosphotransferase system"/>
    <property type="evidence" value="ECO:0007669"/>
    <property type="project" value="InterPro"/>
</dbReference>
<evidence type="ECO:0000256" key="3">
    <source>
        <dbReference type="SAM" id="MobiDB-lite"/>
    </source>
</evidence>
<feature type="region of interest" description="Disordered" evidence="3">
    <location>
        <begin position="1"/>
        <end position="35"/>
    </location>
</feature>
<evidence type="ECO:0000313" key="6">
    <source>
        <dbReference type="EMBL" id="RVX39740.1"/>
    </source>
</evidence>
<feature type="domain" description="PEP-utilising enzyme mobile" evidence="4">
    <location>
        <begin position="91"/>
        <end position="158"/>
    </location>
</feature>
<dbReference type="EMBL" id="SAUN01000001">
    <property type="protein sequence ID" value="RVX39740.1"/>
    <property type="molecule type" value="Genomic_DNA"/>
</dbReference>
<dbReference type="SUPFAM" id="SSF52009">
    <property type="entry name" value="Phosphohistidine domain"/>
    <property type="match status" value="1"/>
</dbReference>
<dbReference type="PANTHER" id="PTHR46244">
    <property type="entry name" value="PHOSPHOENOLPYRUVATE-PROTEIN PHOSPHOTRANSFERASE"/>
    <property type="match status" value="1"/>
</dbReference>
<dbReference type="InterPro" id="IPR036637">
    <property type="entry name" value="Phosphohistidine_dom_sf"/>
</dbReference>
<protein>
    <recommendedName>
        <fullName evidence="1">Phosphoenolpyruvate-protein phosphotransferase</fullName>
    </recommendedName>
    <alternativeName>
        <fullName evidence="2">Phosphotransferase system, enzyme I</fullName>
    </alternativeName>
</protein>
<dbReference type="Gene3D" id="3.50.30.10">
    <property type="entry name" value="Phosphohistidine domain"/>
    <property type="match status" value="1"/>
</dbReference>
<dbReference type="PANTHER" id="PTHR46244:SF3">
    <property type="entry name" value="PHOSPHOENOLPYRUVATE-PROTEIN PHOSPHOTRANSFERASE"/>
    <property type="match status" value="1"/>
</dbReference>
<dbReference type="InterPro" id="IPR008731">
    <property type="entry name" value="PTS_EIN"/>
</dbReference>
<dbReference type="GO" id="GO:0016772">
    <property type="term" value="F:transferase activity, transferring phosphorus-containing groups"/>
    <property type="evidence" value="ECO:0007669"/>
    <property type="project" value="InterPro"/>
</dbReference>